<organism evidence="1 2">
    <name type="scientific">Pedobacter ginsenosidimutans</name>
    <dbReference type="NCBI Taxonomy" id="687842"/>
    <lineage>
        <taxon>Bacteria</taxon>
        <taxon>Pseudomonadati</taxon>
        <taxon>Bacteroidota</taxon>
        <taxon>Sphingobacteriia</taxon>
        <taxon>Sphingobacteriales</taxon>
        <taxon>Sphingobacteriaceae</taxon>
        <taxon>Pedobacter</taxon>
    </lineage>
</organism>
<proteinExistence type="predicted"/>
<dbReference type="RefSeq" id="WP_057931549.1">
    <property type="nucleotide sequence ID" value="NZ_LMZQ01000003.1"/>
</dbReference>
<comment type="caution">
    <text evidence="1">The sequence shown here is derived from an EMBL/GenBank/DDBJ whole genome shotgun (WGS) entry which is preliminary data.</text>
</comment>
<evidence type="ECO:0000313" key="2">
    <source>
        <dbReference type="Proteomes" id="UP000051950"/>
    </source>
</evidence>
<dbReference type="InterPro" id="IPR004951">
    <property type="entry name" value="DUF268_CAE_spp"/>
</dbReference>
<gene>
    <name evidence="1" type="ORF">ASU31_06530</name>
</gene>
<evidence type="ECO:0000313" key="1">
    <source>
        <dbReference type="EMBL" id="KRT17321.1"/>
    </source>
</evidence>
<accession>A0A0T5VUJ5</accession>
<sequence length="248" mass="28272">MIKKIRKIFSRENSNIIKFKTEFKQLLDLEKRSTKRFSLEEENLYPCLSDSTAQTGFDRHYVYHPAWATRIIINNAPANHIDISSTLHFCSMLSAILPVEFYDYRPAKLELPNLKSLPGDLMNLPFESNSIESLSCMHTVEHVGLGRYGDPLDYDADIKAVKELTRVLAIGGNLLFVVPLGAKDVICFNAHRIYSKDQVLNLFSDLELKEFTLIPEDEADGGLVVNPSNELLKKQFYGCGCFWFTKVK</sequence>
<dbReference type="Gene3D" id="3.40.50.150">
    <property type="entry name" value="Vaccinia Virus protein VP39"/>
    <property type="match status" value="1"/>
</dbReference>
<dbReference type="SUPFAM" id="SSF53335">
    <property type="entry name" value="S-adenosyl-L-methionine-dependent methyltransferases"/>
    <property type="match status" value="1"/>
</dbReference>
<protein>
    <recommendedName>
        <fullName evidence="3">DUF268 domain-containing protein</fullName>
    </recommendedName>
</protein>
<evidence type="ECO:0008006" key="3">
    <source>
        <dbReference type="Google" id="ProtNLM"/>
    </source>
</evidence>
<reference evidence="1 2" key="1">
    <citation type="submission" date="2015-11" db="EMBL/GenBank/DDBJ databases">
        <title>Sequence of Pedobacter ginsenosidimutans.</title>
        <authorList>
            <person name="Carson E."/>
            <person name="Keyser V."/>
            <person name="Newman J."/>
            <person name="Miller J."/>
        </authorList>
    </citation>
    <scope>NUCLEOTIDE SEQUENCE [LARGE SCALE GENOMIC DNA]</scope>
    <source>
        <strain evidence="1 2">KACC 14530</strain>
    </source>
</reference>
<dbReference type="STRING" id="687842.ASU31_06530"/>
<name>A0A0T5VUJ5_9SPHI</name>
<dbReference type="Pfam" id="PF03269">
    <property type="entry name" value="DUF268"/>
    <property type="match status" value="1"/>
</dbReference>
<keyword evidence="2" id="KW-1185">Reference proteome</keyword>
<dbReference type="EMBL" id="LMZQ01000003">
    <property type="protein sequence ID" value="KRT17321.1"/>
    <property type="molecule type" value="Genomic_DNA"/>
</dbReference>
<dbReference type="AlphaFoldDB" id="A0A0T5VUJ5"/>
<dbReference type="Proteomes" id="UP000051950">
    <property type="component" value="Unassembled WGS sequence"/>
</dbReference>
<dbReference type="InterPro" id="IPR029063">
    <property type="entry name" value="SAM-dependent_MTases_sf"/>
</dbReference>